<dbReference type="EMBL" id="JBAHYK010001620">
    <property type="protein sequence ID" value="KAL0567309.1"/>
    <property type="molecule type" value="Genomic_DNA"/>
</dbReference>
<dbReference type="InterPro" id="IPR050815">
    <property type="entry name" value="TF_fung"/>
</dbReference>
<dbReference type="PROSITE" id="PS50048">
    <property type="entry name" value="ZN2_CY6_FUNGAL_2"/>
    <property type="match status" value="1"/>
</dbReference>
<dbReference type="PANTHER" id="PTHR47338">
    <property type="entry name" value="ZN(II)2CYS6 TRANSCRIPTION FACTOR (EUROFUNG)-RELATED"/>
    <property type="match status" value="1"/>
</dbReference>
<dbReference type="PANTHER" id="PTHR47338:SF29">
    <property type="entry name" value="ZN(2)-C6 FUNGAL-TYPE DOMAIN-CONTAINING PROTEIN"/>
    <property type="match status" value="1"/>
</dbReference>
<dbReference type="CDD" id="cd12148">
    <property type="entry name" value="fungal_TF_MHR"/>
    <property type="match status" value="1"/>
</dbReference>
<comment type="subcellular location">
    <subcellularLocation>
        <location evidence="1">Nucleus</location>
    </subcellularLocation>
</comment>
<feature type="domain" description="Zn(2)-C6 fungal-type" evidence="6">
    <location>
        <begin position="24"/>
        <end position="56"/>
    </location>
</feature>
<keyword evidence="4" id="KW-0804">Transcription</keyword>
<comment type="caution">
    <text evidence="7">The sequence shown here is derived from an EMBL/GenBank/DDBJ whole genome shotgun (WGS) entry which is preliminary data.</text>
</comment>
<protein>
    <recommendedName>
        <fullName evidence="6">Zn(2)-C6 fungal-type domain-containing protein</fullName>
    </recommendedName>
</protein>
<dbReference type="CDD" id="cd00067">
    <property type="entry name" value="GAL4"/>
    <property type="match status" value="1"/>
</dbReference>
<evidence type="ECO:0000313" key="8">
    <source>
        <dbReference type="Proteomes" id="UP001465976"/>
    </source>
</evidence>
<dbReference type="Proteomes" id="UP001465976">
    <property type="component" value="Unassembled WGS sequence"/>
</dbReference>
<evidence type="ECO:0000256" key="1">
    <source>
        <dbReference type="ARBA" id="ARBA00004123"/>
    </source>
</evidence>
<dbReference type="InterPro" id="IPR036864">
    <property type="entry name" value="Zn2-C6_fun-type_DNA-bd_sf"/>
</dbReference>
<evidence type="ECO:0000313" key="7">
    <source>
        <dbReference type="EMBL" id="KAL0567309.1"/>
    </source>
</evidence>
<reference evidence="7 8" key="1">
    <citation type="submission" date="2024-02" db="EMBL/GenBank/DDBJ databases">
        <title>A draft genome for the cacao thread blight pathogen Marasmius crinis-equi.</title>
        <authorList>
            <person name="Cohen S.P."/>
            <person name="Baruah I.K."/>
            <person name="Amoako-Attah I."/>
            <person name="Bukari Y."/>
            <person name="Meinhardt L.W."/>
            <person name="Bailey B.A."/>
        </authorList>
    </citation>
    <scope>NUCLEOTIDE SEQUENCE [LARGE SCALE GENOMIC DNA]</scope>
    <source>
        <strain evidence="7 8">GH-76</strain>
    </source>
</reference>
<keyword evidence="3" id="KW-0805">Transcription regulation</keyword>
<evidence type="ECO:0000256" key="2">
    <source>
        <dbReference type="ARBA" id="ARBA00022723"/>
    </source>
</evidence>
<evidence type="ECO:0000256" key="4">
    <source>
        <dbReference type="ARBA" id="ARBA00023163"/>
    </source>
</evidence>
<gene>
    <name evidence="7" type="ORF">V5O48_014686</name>
</gene>
<evidence type="ECO:0000256" key="3">
    <source>
        <dbReference type="ARBA" id="ARBA00023015"/>
    </source>
</evidence>
<dbReference type="PROSITE" id="PS00463">
    <property type="entry name" value="ZN2_CY6_FUNGAL_1"/>
    <property type="match status" value="1"/>
</dbReference>
<dbReference type="SUPFAM" id="SSF57701">
    <property type="entry name" value="Zn2/Cys6 DNA-binding domain"/>
    <property type="match status" value="1"/>
</dbReference>
<evidence type="ECO:0000256" key="5">
    <source>
        <dbReference type="ARBA" id="ARBA00023242"/>
    </source>
</evidence>
<dbReference type="Pfam" id="PF00172">
    <property type="entry name" value="Zn_clus"/>
    <property type="match status" value="1"/>
</dbReference>
<evidence type="ECO:0000259" key="6">
    <source>
        <dbReference type="PROSITE" id="PS50048"/>
    </source>
</evidence>
<dbReference type="SMART" id="SM00066">
    <property type="entry name" value="GAL4"/>
    <property type="match status" value="1"/>
</dbReference>
<organism evidence="7 8">
    <name type="scientific">Marasmius crinis-equi</name>
    <dbReference type="NCBI Taxonomy" id="585013"/>
    <lineage>
        <taxon>Eukaryota</taxon>
        <taxon>Fungi</taxon>
        <taxon>Dikarya</taxon>
        <taxon>Basidiomycota</taxon>
        <taxon>Agaricomycotina</taxon>
        <taxon>Agaricomycetes</taxon>
        <taxon>Agaricomycetidae</taxon>
        <taxon>Agaricales</taxon>
        <taxon>Marasmiineae</taxon>
        <taxon>Marasmiaceae</taxon>
        <taxon>Marasmius</taxon>
    </lineage>
</organism>
<proteinExistence type="predicted"/>
<dbReference type="Gene3D" id="4.10.240.10">
    <property type="entry name" value="Zn(2)-C6 fungal-type DNA-binding domain"/>
    <property type="match status" value="1"/>
</dbReference>
<dbReference type="InterPro" id="IPR001138">
    <property type="entry name" value="Zn2Cys6_DnaBD"/>
</dbReference>
<name>A0ABR3EWP3_9AGAR</name>
<sequence>MSDTWQHTGGSTPYYPTNLSKGSACTNCRKRKIKCDGARPKCRACHSSVQFNDCEYADYGFTQTQYLEERIAALSARINELEALPSTVASPTSIRSPSSEPASLSLQLPYGSGQGYSSSERSESLPNELHQRLIQGFLQHTADLPFFLDVGRFLAIVAPRTSHQKATLALLETAYLWGAHLSADESLKRSESDFVSRALRGISQGMSGGQPGPAIIHLIQAETLLSHYFFRSTRILEGKYHMAKALSLVTAGRLHTIRSAEGALSASYLPPPTDAIEEGERINAFWMVLGMNNGWTAIDGSPSNVVYTNEPGLRIDTPWPEDMDTYATNGIRRDLTGSYTVQRFLAGLDRAVDGQSRAALVAKASILFERATQVGMKHWKNITSRSSDTPRSTQEFLAIGSLIQSLTQQMSSYPATQLSVISILLNAASMRLHQNFVDKQAQSRQLTISSARNIVRALASIEGGVVDPILAPIAMITFQFLVEELRKVTSSSSSSSAPVKVEMQKLVKGMTALASSCPLMGTQATEARRTLEELGARLVGTEEGC</sequence>
<keyword evidence="8" id="KW-1185">Reference proteome</keyword>
<keyword evidence="2" id="KW-0479">Metal-binding</keyword>
<keyword evidence="5" id="KW-0539">Nucleus</keyword>
<accession>A0ABR3EWP3</accession>